<protein>
    <submittedName>
        <fullName evidence="1">Peptidyl-prolyl cis-trans isomerase B</fullName>
        <ecNumber evidence="1">5.2.1.8</ecNumber>
    </submittedName>
</protein>
<evidence type="ECO:0000313" key="1">
    <source>
        <dbReference type="EMBL" id="SUA24294.1"/>
    </source>
</evidence>
<reference evidence="1" key="1">
    <citation type="submission" date="2018-06" db="EMBL/GenBank/DDBJ databases">
        <authorList>
            <consortium name="Pathogen Informatics"/>
            <person name="Doyle S."/>
        </authorList>
    </citation>
    <scope>NUCLEOTIDE SEQUENCE [LARGE SCALE GENOMIC DNA]</scope>
    <source>
        <strain evidence="1">NCTC11421</strain>
    </source>
</reference>
<accession>A0A378W1E0</accession>
<dbReference type="InterPro" id="IPR029000">
    <property type="entry name" value="Cyclophilin-like_dom_sf"/>
</dbReference>
<gene>
    <name evidence="1" type="ORF">NCTC11421_02291</name>
</gene>
<dbReference type="EC" id="5.2.1.8" evidence="1"/>
<organism evidence="1">
    <name type="scientific">Neisseria gonorrhoeae</name>
    <dbReference type="NCBI Taxonomy" id="485"/>
    <lineage>
        <taxon>Bacteria</taxon>
        <taxon>Pseudomonadati</taxon>
        <taxon>Pseudomonadota</taxon>
        <taxon>Betaproteobacteria</taxon>
        <taxon>Neisseriales</taxon>
        <taxon>Neisseriaceae</taxon>
        <taxon>Neisseria</taxon>
    </lineage>
</organism>
<dbReference type="GO" id="GO:0003755">
    <property type="term" value="F:peptidyl-prolyl cis-trans isomerase activity"/>
    <property type="evidence" value="ECO:0007669"/>
    <property type="project" value="UniProtKB-EC"/>
</dbReference>
<keyword evidence="1" id="KW-0413">Isomerase</keyword>
<name>A0A378W1E0_NEIGO</name>
<dbReference type="SUPFAM" id="SSF50891">
    <property type="entry name" value="Cyclophilin-like"/>
    <property type="match status" value="1"/>
</dbReference>
<dbReference type="EMBL" id="UGRI01000001">
    <property type="protein sequence ID" value="SUA24294.1"/>
    <property type="molecule type" value="Genomic_DNA"/>
</dbReference>
<proteinExistence type="predicted"/>
<sequence>MIILHTNKGDIKIELDFDKAPVTAKTSSNTSKTASTTA</sequence>
<dbReference type="AlphaFoldDB" id="A0A378W1E0"/>